<keyword evidence="1" id="KW-0812">Transmembrane</keyword>
<evidence type="ECO:0000313" key="2">
    <source>
        <dbReference type="EMBL" id="MSS15275.1"/>
    </source>
</evidence>
<gene>
    <name evidence="2" type="ORF">FYJ35_09550</name>
</gene>
<evidence type="ECO:0000313" key="3">
    <source>
        <dbReference type="Proteomes" id="UP000481852"/>
    </source>
</evidence>
<dbReference type="Pfam" id="PF12669">
    <property type="entry name" value="FeoB_associated"/>
    <property type="match status" value="1"/>
</dbReference>
<evidence type="ECO:0000256" key="1">
    <source>
        <dbReference type="SAM" id="Phobius"/>
    </source>
</evidence>
<dbReference type="EMBL" id="VULZ01000010">
    <property type="protein sequence ID" value="MSS15275.1"/>
    <property type="molecule type" value="Genomic_DNA"/>
</dbReference>
<proteinExistence type="predicted"/>
<keyword evidence="3" id="KW-1185">Reference proteome</keyword>
<name>A0A6L5X7A3_9FIRM</name>
<dbReference type="AlphaFoldDB" id="A0A6L5X7A3"/>
<organism evidence="2 3">
    <name type="scientific">Porcincola intestinalis</name>
    <dbReference type="NCBI Taxonomy" id="2606632"/>
    <lineage>
        <taxon>Bacteria</taxon>
        <taxon>Bacillati</taxon>
        <taxon>Bacillota</taxon>
        <taxon>Clostridia</taxon>
        <taxon>Lachnospirales</taxon>
        <taxon>Lachnospiraceae</taxon>
        <taxon>Porcincola</taxon>
    </lineage>
</organism>
<sequence length="69" mass="7159">MGILVDVILIAAIGGYAGYLIWHILSSMKAGKGNPYGCSGDCGKCGGGCSCSHQVSVKHEVRHADRRPG</sequence>
<dbReference type="Proteomes" id="UP000481852">
    <property type="component" value="Unassembled WGS sequence"/>
</dbReference>
<reference evidence="2 3" key="1">
    <citation type="submission" date="2019-08" db="EMBL/GenBank/DDBJ databases">
        <title>In-depth cultivation of the pig gut microbiome towards novel bacterial diversity and tailored functional studies.</title>
        <authorList>
            <person name="Wylensek D."/>
            <person name="Hitch T.C.A."/>
            <person name="Clavel T."/>
        </authorList>
    </citation>
    <scope>NUCLEOTIDE SEQUENCE [LARGE SCALE GENOMIC DNA]</scope>
    <source>
        <strain evidence="2 3">Oil+RF-744-WCA-WT-11</strain>
    </source>
</reference>
<dbReference type="RefSeq" id="WP_154525958.1">
    <property type="nucleotide sequence ID" value="NZ_VULZ01000010.1"/>
</dbReference>
<keyword evidence="1" id="KW-1133">Transmembrane helix</keyword>
<protein>
    <submittedName>
        <fullName evidence="2">FeoB-associated Cys-rich membrane protein</fullName>
    </submittedName>
</protein>
<feature type="transmembrane region" description="Helical" evidence="1">
    <location>
        <begin position="6"/>
        <end position="25"/>
    </location>
</feature>
<comment type="caution">
    <text evidence="2">The sequence shown here is derived from an EMBL/GenBank/DDBJ whole genome shotgun (WGS) entry which is preliminary data.</text>
</comment>
<accession>A0A6L5X7A3</accession>
<keyword evidence="1" id="KW-0472">Membrane</keyword>